<comment type="caution">
    <text evidence="7">The sequence shown here is derived from an EMBL/GenBank/DDBJ whole genome shotgun (WGS) entry which is preliminary data.</text>
</comment>
<dbReference type="GO" id="GO:0000978">
    <property type="term" value="F:RNA polymerase II cis-regulatory region sequence-specific DNA binding"/>
    <property type="evidence" value="ECO:0007669"/>
    <property type="project" value="TreeGrafter"/>
</dbReference>
<keyword evidence="5" id="KW-0804">Transcription</keyword>
<dbReference type="InterPro" id="IPR051430">
    <property type="entry name" value="Fungal_TF_Env_Response"/>
</dbReference>
<keyword evidence="6" id="KW-0539">Nucleus</keyword>
<dbReference type="GO" id="GO:0001228">
    <property type="term" value="F:DNA-binding transcription activator activity, RNA polymerase II-specific"/>
    <property type="evidence" value="ECO:0007669"/>
    <property type="project" value="TreeGrafter"/>
</dbReference>
<reference evidence="7 8" key="1">
    <citation type="journal article" date="2023" name="PLoS ONE">
        <title>Cytospora paraplurivora sp. nov. isolated from orchards with fruit tree decline syndrome in Ontario, Canada.</title>
        <authorList>
            <person name="Ilyukhin E."/>
            <person name="Nguyen H.D.T."/>
            <person name="Castle A.J."/>
            <person name="Ellouze W."/>
        </authorList>
    </citation>
    <scope>NUCLEOTIDE SEQUENCE [LARGE SCALE GENOMIC DNA]</scope>
    <source>
        <strain evidence="7 8">FDS-564</strain>
    </source>
</reference>
<dbReference type="GO" id="GO:0046872">
    <property type="term" value="F:metal ion binding"/>
    <property type="evidence" value="ECO:0007669"/>
    <property type="project" value="UniProtKB-KW"/>
</dbReference>
<dbReference type="PANTHER" id="PTHR31944">
    <property type="entry name" value="HEME-RESPONSIVE ZINC FINGER TRANSCRIPTION FACTOR HAP1"/>
    <property type="match status" value="1"/>
</dbReference>
<protein>
    <submittedName>
        <fullName evidence="7">Uncharacterized protein</fullName>
    </submittedName>
</protein>
<gene>
    <name evidence="7" type="ORF">SLS53_006901</name>
</gene>
<evidence type="ECO:0000256" key="3">
    <source>
        <dbReference type="ARBA" id="ARBA00023015"/>
    </source>
</evidence>
<name>A0AAN9YEB5_9PEZI</name>
<proteinExistence type="predicted"/>
<dbReference type="Proteomes" id="UP001320245">
    <property type="component" value="Unassembled WGS sequence"/>
</dbReference>
<keyword evidence="8" id="KW-1185">Reference proteome</keyword>
<evidence type="ECO:0000313" key="7">
    <source>
        <dbReference type="EMBL" id="KAK7736692.1"/>
    </source>
</evidence>
<accession>A0AAN9YEB5</accession>
<dbReference type="EMBL" id="JAJSPL020000032">
    <property type="protein sequence ID" value="KAK7736692.1"/>
    <property type="molecule type" value="Genomic_DNA"/>
</dbReference>
<dbReference type="PANTHER" id="PTHR31944:SF131">
    <property type="entry name" value="HEME-RESPONSIVE ZINC FINGER TRANSCRIPTION FACTOR HAP1"/>
    <property type="match status" value="1"/>
</dbReference>
<keyword evidence="1" id="KW-0479">Metal-binding</keyword>
<evidence type="ECO:0000256" key="4">
    <source>
        <dbReference type="ARBA" id="ARBA00023125"/>
    </source>
</evidence>
<organism evidence="7 8">
    <name type="scientific">Cytospora paraplurivora</name>
    <dbReference type="NCBI Taxonomy" id="2898453"/>
    <lineage>
        <taxon>Eukaryota</taxon>
        <taxon>Fungi</taxon>
        <taxon>Dikarya</taxon>
        <taxon>Ascomycota</taxon>
        <taxon>Pezizomycotina</taxon>
        <taxon>Sordariomycetes</taxon>
        <taxon>Sordariomycetidae</taxon>
        <taxon>Diaporthales</taxon>
        <taxon>Cytosporaceae</taxon>
        <taxon>Cytospora</taxon>
    </lineage>
</organism>
<evidence type="ECO:0000313" key="8">
    <source>
        <dbReference type="Proteomes" id="UP001320245"/>
    </source>
</evidence>
<evidence type="ECO:0000256" key="2">
    <source>
        <dbReference type="ARBA" id="ARBA00022833"/>
    </source>
</evidence>
<sequence length="339" mass="37111">MEISLQASLAKGCPPLISCSDFDTQGPSRFEDEYLTADPADVPYESNDVNRRNLIANALRLTFPVRLKVVKLLNDLESGGGTYEDALKLDVEVLDVIMHRYLSSLHMPFFGISLHESAYAFSRKIVIDTAIKIWCATWPSTSINSADIPGTSTTANENNLFPRFVLNGSGFFRTVAVQAACVISAELIAQLQEDQGLSPTPLRRDLLSVMEEAKTWHLRSIQSGETSAKGHLLATLMAAQLEGLRKGLDRGQLGRFLVEATERSGEISLPILEGLERTTRAGHQGVNGTGPPVFEERSDILPGLTGEWDFTMPDAIFTDSDGSPDWSFGVGTMQGLSFW</sequence>
<dbReference type="GO" id="GO:0005634">
    <property type="term" value="C:nucleus"/>
    <property type="evidence" value="ECO:0007669"/>
    <property type="project" value="TreeGrafter"/>
</dbReference>
<dbReference type="CDD" id="cd12148">
    <property type="entry name" value="fungal_TF_MHR"/>
    <property type="match status" value="1"/>
</dbReference>
<keyword evidence="4" id="KW-0238">DNA-binding</keyword>
<evidence type="ECO:0000256" key="1">
    <source>
        <dbReference type="ARBA" id="ARBA00022723"/>
    </source>
</evidence>
<evidence type="ECO:0000256" key="6">
    <source>
        <dbReference type="ARBA" id="ARBA00023242"/>
    </source>
</evidence>
<keyword evidence="3" id="KW-0805">Transcription regulation</keyword>
<dbReference type="AlphaFoldDB" id="A0AAN9YEB5"/>
<evidence type="ECO:0000256" key="5">
    <source>
        <dbReference type="ARBA" id="ARBA00023163"/>
    </source>
</evidence>
<keyword evidence="2" id="KW-0862">Zinc</keyword>